<dbReference type="AlphaFoldDB" id="D2VGL3"/>
<keyword evidence="2" id="KW-0472">Membrane</keyword>
<evidence type="ECO:0000256" key="1">
    <source>
        <dbReference type="SAM" id="MobiDB-lite"/>
    </source>
</evidence>
<evidence type="ECO:0000256" key="2">
    <source>
        <dbReference type="SAM" id="Phobius"/>
    </source>
</evidence>
<proteinExistence type="predicted"/>
<feature type="compositionally biased region" description="Gly residues" evidence="1">
    <location>
        <begin position="349"/>
        <end position="370"/>
    </location>
</feature>
<dbReference type="KEGG" id="ngr:NAEGRDRAFT_68020"/>
<name>D2VGL3_NAEGR</name>
<evidence type="ECO:0000313" key="3">
    <source>
        <dbReference type="EMBL" id="EFC43985.1"/>
    </source>
</evidence>
<protein>
    <submittedName>
        <fullName evidence="3">Predicted protein</fullName>
    </submittedName>
</protein>
<keyword evidence="2" id="KW-1133">Transmembrane helix</keyword>
<keyword evidence="2" id="KW-0812">Transmembrane</keyword>
<dbReference type="Proteomes" id="UP000006671">
    <property type="component" value="Unassembled WGS sequence"/>
</dbReference>
<dbReference type="InParanoid" id="D2VGL3"/>
<feature type="transmembrane region" description="Helical" evidence="2">
    <location>
        <begin position="262"/>
        <end position="285"/>
    </location>
</feature>
<dbReference type="EMBL" id="GG738870">
    <property type="protein sequence ID" value="EFC43985.1"/>
    <property type="molecule type" value="Genomic_DNA"/>
</dbReference>
<dbReference type="RefSeq" id="XP_002676729.1">
    <property type="nucleotide sequence ID" value="XM_002676683.1"/>
</dbReference>
<sequence length="370" mass="40692">MQPFGVDRTNVKKIAYLIGCLFLLLSFIVESSHAKSYSIKSLSSEVYIRGGGDCALDIVEYFDYEFVGSYSRIGRVLWSRIQYAYDVSVTLLSNNATYSMRTSIETINYYDYIVMYLSPSTPPTETTRISFKLSYTIVPNTYSSKFITKFINIGGFNETRYDIDYYYNNAESPIETLISTFIFSPTISFRKYPQPDSFEYGMAVDNRTVRNLNKNVSILYSTVNFLPSTLQFDNCSTIVDMKYPTPAKSSRQSGTTLIPFEIFAIVAGSLAGFICIVLAIGCGIASKYKNQETKHLSWFEYLKKGACCTLFGGGGGGGNNGGGDDRGSTGYTSFNDNDCSNSNSNNWDSGGGGGGGNDSGNNWGGSGFAD</sequence>
<evidence type="ECO:0000313" key="4">
    <source>
        <dbReference type="Proteomes" id="UP000006671"/>
    </source>
</evidence>
<feature type="region of interest" description="Disordered" evidence="1">
    <location>
        <begin position="342"/>
        <end position="370"/>
    </location>
</feature>
<keyword evidence="4" id="KW-1185">Reference proteome</keyword>
<dbReference type="VEuPathDB" id="AmoebaDB:NAEGRDRAFT_68020"/>
<dbReference type="GeneID" id="8854086"/>
<reference evidence="3 4" key="1">
    <citation type="journal article" date="2010" name="Cell">
        <title>The genome of Naegleria gruberi illuminates early eukaryotic versatility.</title>
        <authorList>
            <person name="Fritz-Laylin L.K."/>
            <person name="Prochnik S.E."/>
            <person name="Ginger M.L."/>
            <person name="Dacks J.B."/>
            <person name="Carpenter M.L."/>
            <person name="Field M.C."/>
            <person name="Kuo A."/>
            <person name="Paredez A."/>
            <person name="Chapman J."/>
            <person name="Pham J."/>
            <person name="Shu S."/>
            <person name="Neupane R."/>
            <person name="Cipriano M."/>
            <person name="Mancuso J."/>
            <person name="Tu H."/>
            <person name="Salamov A."/>
            <person name="Lindquist E."/>
            <person name="Shapiro H."/>
            <person name="Lucas S."/>
            <person name="Grigoriev I.V."/>
            <person name="Cande W.Z."/>
            <person name="Fulton C."/>
            <person name="Rokhsar D.S."/>
            <person name="Dawson S.C."/>
        </authorList>
    </citation>
    <scope>NUCLEOTIDE SEQUENCE [LARGE SCALE GENOMIC DNA]</scope>
    <source>
        <strain evidence="3 4">NEG-M</strain>
    </source>
</reference>
<gene>
    <name evidence="3" type="ORF">NAEGRDRAFT_68020</name>
</gene>
<organism evidence="4">
    <name type="scientific">Naegleria gruberi</name>
    <name type="common">Amoeba</name>
    <dbReference type="NCBI Taxonomy" id="5762"/>
    <lineage>
        <taxon>Eukaryota</taxon>
        <taxon>Discoba</taxon>
        <taxon>Heterolobosea</taxon>
        <taxon>Tetramitia</taxon>
        <taxon>Eutetramitia</taxon>
        <taxon>Vahlkampfiidae</taxon>
        <taxon>Naegleria</taxon>
    </lineage>
</organism>
<accession>D2VGL3</accession>